<dbReference type="PRINTS" id="PR00344">
    <property type="entry name" value="BCTRLSENSOR"/>
</dbReference>
<reference evidence="8" key="1">
    <citation type="journal article" date="2022" name="Int. J. Syst. Evol. Microbiol.">
        <title>Anaeromyxobacter oryzae sp. nov., Anaeromyxobacter diazotrophicus sp. nov. and Anaeromyxobacter paludicola sp. nov., isolated from paddy soils.</title>
        <authorList>
            <person name="Itoh H."/>
            <person name="Xu Z."/>
            <person name="Mise K."/>
            <person name="Masuda Y."/>
            <person name="Ushijima N."/>
            <person name="Hayakawa C."/>
            <person name="Shiratori Y."/>
            <person name="Senoo K."/>
        </authorList>
    </citation>
    <scope>NUCLEOTIDE SEQUENCE [LARGE SCALE GENOMIC DNA]</scope>
    <source>
        <strain evidence="8">Red630</strain>
    </source>
</reference>
<dbReference type="InterPro" id="IPR011006">
    <property type="entry name" value="CheY-like_superfamily"/>
</dbReference>
<dbReference type="Pfam" id="PF00072">
    <property type="entry name" value="Response_reg"/>
    <property type="match status" value="1"/>
</dbReference>
<evidence type="ECO:0000256" key="1">
    <source>
        <dbReference type="ARBA" id="ARBA00000085"/>
    </source>
</evidence>
<dbReference type="SUPFAM" id="SSF52172">
    <property type="entry name" value="CheY-like"/>
    <property type="match status" value="1"/>
</dbReference>
<evidence type="ECO:0000259" key="6">
    <source>
        <dbReference type="PROSITE" id="PS50110"/>
    </source>
</evidence>
<evidence type="ECO:0000256" key="4">
    <source>
        <dbReference type="PROSITE-ProRule" id="PRU00169"/>
    </source>
</evidence>
<dbReference type="Proteomes" id="UP001162734">
    <property type="component" value="Chromosome"/>
</dbReference>
<gene>
    <name evidence="7" type="ORF">AMPC_18900</name>
</gene>
<dbReference type="Gene3D" id="1.10.287.130">
    <property type="match status" value="1"/>
</dbReference>
<evidence type="ECO:0000259" key="5">
    <source>
        <dbReference type="PROSITE" id="PS50109"/>
    </source>
</evidence>
<accession>A0ABM7XA93</accession>
<dbReference type="InterPro" id="IPR003594">
    <property type="entry name" value="HATPase_dom"/>
</dbReference>
<evidence type="ECO:0000256" key="2">
    <source>
        <dbReference type="ARBA" id="ARBA00012438"/>
    </source>
</evidence>
<protein>
    <recommendedName>
        <fullName evidence="2">histidine kinase</fullName>
        <ecNumber evidence="2">2.7.13.3</ecNumber>
    </recommendedName>
</protein>
<dbReference type="Pfam" id="PF00512">
    <property type="entry name" value="HisKA"/>
    <property type="match status" value="1"/>
</dbReference>
<dbReference type="InterPro" id="IPR005467">
    <property type="entry name" value="His_kinase_dom"/>
</dbReference>
<dbReference type="SMART" id="SM00448">
    <property type="entry name" value="REC"/>
    <property type="match status" value="1"/>
</dbReference>
<comment type="catalytic activity">
    <reaction evidence="1">
        <text>ATP + protein L-histidine = ADP + protein N-phospho-L-histidine.</text>
        <dbReference type="EC" id="2.7.13.3"/>
    </reaction>
</comment>
<dbReference type="SMART" id="SM00387">
    <property type="entry name" value="HATPase_c"/>
    <property type="match status" value="1"/>
</dbReference>
<sequence length="430" mass="45965">MGVNVGDLLRGLGAGAKLGDRMRWRQGEHEGGLLSESPAALREALVATQEALSQAEAGLRDARRQRAEWMALLGHELRNPLAPLRNCVQLLLRAHHDPEKLGRATAIMERQLGHLTQLVDDLLDASRITRGKIALRRERLDLCGVVRGAAEDHRALVHEAGLSLRLELPDGPVLADADGARLAQVVGSLVENAVKFTDAGGYVQLSLTASGGQAVLSVSDSGIGMEPGTEERMFEPFAQADVSLARSRGGLGLGLALVKGLVELHGGTVKARSDGPGLGTAVRVTLPCRARAERLPRQAGPAVAAVPRQRRVLLVDDNVDGVETLAELLRLEGHEVEVAYDGQAGLEAAHRFHPDVTFCDIGMPGDLDGYAVAARLRHDAALKQLYLVALTGYASPEDRDRARDAGFDLHLAKPPELSQLREVIARAPEA</sequence>
<dbReference type="PROSITE" id="PS50109">
    <property type="entry name" value="HIS_KIN"/>
    <property type="match status" value="1"/>
</dbReference>
<dbReference type="PANTHER" id="PTHR43547:SF2">
    <property type="entry name" value="HYBRID SIGNAL TRANSDUCTION HISTIDINE KINASE C"/>
    <property type="match status" value="1"/>
</dbReference>
<name>A0ABM7XA93_9BACT</name>
<keyword evidence="3 4" id="KW-0597">Phosphoprotein</keyword>
<feature type="domain" description="Response regulatory" evidence="6">
    <location>
        <begin position="311"/>
        <end position="428"/>
    </location>
</feature>
<evidence type="ECO:0000313" key="7">
    <source>
        <dbReference type="EMBL" id="BDG08777.1"/>
    </source>
</evidence>
<dbReference type="InterPro" id="IPR004358">
    <property type="entry name" value="Sig_transdc_His_kin-like_C"/>
</dbReference>
<dbReference type="PANTHER" id="PTHR43547">
    <property type="entry name" value="TWO-COMPONENT HISTIDINE KINASE"/>
    <property type="match status" value="1"/>
</dbReference>
<dbReference type="InterPro" id="IPR001789">
    <property type="entry name" value="Sig_transdc_resp-reg_receiver"/>
</dbReference>
<dbReference type="CDD" id="cd17580">
    <property type="entry name" value="REC_2_DhkD-like"/>
    <property type="match status" value="1"/>
</dbReference>
<dbReference type="CDD" id="cd00082">
    <property type="entry name" value="HisKA"/>
    <property type="match status" value="1"/>
</dbReference>
<dbReference type="InterPro" id="IPR036890">
    <property type="entry name" value="HATPase_C_sf"/>
</dbReference>
<dbReference type="SMART" id="SM00388">
    <property type="entry name" value="HisKA"/>
    <property type="match status" value="1"/>
</dbReference>
<feature type="modified residue" description="4-aspartylphosphate" evidence="4">
    <location>
        <position position="360"/>
    </location>
</feature>
<organism evidence="7 8">
    <name type="scientific">Anaeromyxobacter paludicola</name>
    <dbReference type="NCBI Taxonomy" id="2918171"/>
    <lineage>
        <taxon>Bacteria</taxon>
        <taxon>Pseudomonadati</taxon>
        <taxon>Myxococcota</taxon>
        <taxon>Myxococcia</taxon>
        <taxon>Myxococcales</taxon>
        <taxon>Cystobacterineae</taxon>
        <taxon>Anaeromyxobacteraceae</taxon>
        <taxon>Anaeromyxobacter</taxon>
    </lineage>
</organism>
<dbReference type="SUPFAM" id="SSF47384">
    <property type="entry name" value="Homodimeric domain of signal transducing histidine kinase"/>
    <property type="match status" value="1"/>
</dbReference>
<dbReference type="EC" id="2.7.13.3" evidence="2"/>
<dbReference type="SUPFAM" id="SSF55874">
    <property type="entry name" value="ATPase domain of HSP90 chaperone/DNA topoisomerase II/histidine kinase"/>
    <property type="match status" value="1"/>
</dbReference>
<evidence type="ECO:0000313" key="8">
    <source>
        <dbReference type="Proteomes" id="UP001162734"/>
    </source>
</evidence>
<evidence type="ECO:0000256" key="3">
    <source>
        <dbReference type="ARBA" id="ARBA00022553"/>
    </source>
</evidence>
<dbReference type="Gene3D" id="3.40.50.2300">
    <property type="match status" value="1"/>
</dbReference>
<dbReference type="Gene3D" id="3.30.565.10">
    <property type="entry name" value="Histidine kinase-like ATPase, C-terminal domain"/>
    <property type="match status" value="1"/>
</dbReference>
<dbReference type="EMBL" id="AP025592">
    <property type="protein sequence ID" value="BDG08777.1"/>
    <property type="molecule type" value="Genomic_DNA"/>
</dbReference>
<dbReference type="InterPro" id="IPR036097">
    <property type="entry name" value="HisK_dim/P_sf"/>
</dbReference>
<dbReference type="Pfam" id="PF02518">
    <property type="entry name" value="HATPase_c"/>
    <property type="match status" value="1"/>
</dbReference>
<dbReference type="PROSITE" id="PS50110">
    <property type="entry name" value="RESPONSE_REGULATORY"/>
    <property type="match status" value="1"/>
</dbReference>
<feature type="domain" description="Histidine kinase" evidence="5">
    <location>
        <begin position="72"/>
        <end position="290"/>
    </location>
</feature>
<proteinExistence type="predicted"/>
<keyword evidence="8" id="KW-1185">Reference proteome</keyword>
<dbReference type="InterPro" id="IPR003661">
    <property type="entry name" value="HisK_dim/P_dom"/>
</dbReference>